<dbReference type="GeneID" id="39876251"/>
<organism evidence="2 3">
    <name type="scientific">Babesia ovata</name>
    <dbReference type="NCBI Taxonomy" id="189622"/>
    <lineage>
        <taxon>Eukaryota</taxon>
        <taxon>Sar</taxon>
        <taxon>Alveolata</taxon>
        <taxon>Apicomplexa</taxon>
        <taxon>Aconoidasida</taxon>
        <taxon>Piroplasmida</taxon>
        <taxon>Babesiidae</taxon>
        <taxon>Babesia</taxon>
    </lineage>
</organism>
<dbReference type="AlphaFoldDB" id="A0A2H6KHM9"/>
<name>A0A2H6KHM9_9APIC</name>
<reference evidence="2 3" key="1">
    <citation type="journal article" date="2017" name="BMC Genomics">
        <title>Whole-genome assembly of Babesia ovata and comparative genomics between closely related pathogens.</title>
        <authorList>
            <person name="Yamagishi J."/>
            <person name="Asada M."/>
            <person name="Hakimi H."/>
            <person name="Tanaka T.Q."/>
            <person name="Sugimoto C."/>
            <person name="Kawazu S."/>
        </authorList>
    </citation>
    <scope>NUCLEOTIDE SEQUENCE [LARGE SCALE GENOMIC DNA]</scope>
    <source>
        <strain evidence="2 3">Miyake</strain>
    </source>
</reference>
<dbReference type="Proteomes" id="UP000236319">
    <property type="component" value="Unassembled WGS sequence"/>
</dbReference>
<accession>A0A2H6KHM9</accession>
<keyword evidence="3" id="KW-1185">Reference proteome</keyword>
<sequence length="86" mass="9132">MPDSWAVPCVVDESRHCKSDEECSDSGIPMGAGGIPSPTYNSNPLSPDDRVEGCVNMGDEPEAAAMFDLDALIRHVVRPSDGWGSP</sequence>
<dbReference type="VEuPathDB" id="PiroplasmaDB:BOVATA_039740"/>
<gene>
    <name evidence="2" type="ORF">BOVATA_039740</name>
</gene>
<evidence type="ECO:0000256" key="1">
    <source>
        <dbReference type="SAM" id="MobiDB-lite"/>
    </source>
</evidence>
<proteinExistence type="predicted"/>
<protein>
    <submittedName>
        <fullName evidence="2">2-hydroxyacid dehydrogenase, putative</fullName>
    </submittedName>
</protein>
<evidence type="ECO:0000313" key="2">
    <source>
        <dbReference type="EMBL" id="GBE62481.1"/>
    </source>
</evidence>
<evidence type="ECO:0000313" key="3">
    <source>
        <dbReference type="Proteomes" id="UP000236319"/>
    </source>
</evidence>
<dbReference type="EMBL" id="BDSA01000005">
    <property type="protein sequence ID" value="GBE62481.1"/>
    <property type="molecule type" value="Genomic_DNA"/>
</dbReference>
<dbReference type="RefSeq" id="XP_028868724.1">
    <property type="nucleotide sequence ID" value="XM_029012891.1"/>
</dbReference>
<comment type="caution">
    <text evidence="2">The sequence shown here is derived from an EMBL/GenBank/DDBJ whole genome shotgun (WGS) entry which is preliminary data.</text>
</comment>
<feature type="region of interest" description="Disordered" evidence="1">
    <location>
        <begin position="20"/>
        <end position="49"/>
    </location>
</feature>